<evidence type="ECO:0000313" key="1">
    <source>
        <dbReference type="EMBL" id="KAF6239191.1"/>
    </source>
</evidence>
<keyword evidence="2" id="KW-1185">Reference proteome</keyword>
<protein>
    <submittedName>
        <fullName evidence="1">Uncharacterized protein</fullName>
    </submittedName>
</protein>
<accession>A0A8H6G276</accession>
<dbReference type="EMBL" id="JACCJC010000006">
    <property type="protein sequence ID" value="KAF6239191.1"/>
    <property type="molecule type" value="Genomic_DNA"/>
</dbReference>
<evidence type="ECO:0000313" key="2">
    <source>
        <dbReference type="Proteomes" id="UP000578531"/>
    </source>
</evidence>
<organism evidence="1 2">
    <name type="scientific">Letharia columbiana</name>
    <dbReference type="NCBI Taxonomy" id="112416"/>
    <lineage>
        <taxon>Eukaryota</taxon>
        <taxon>Fungi</taxon>
        <taxon>Dikarya</taxon>
        <taxon>Ascomycota</taxon>
        <taxon>Pezizomycotina</taxon>
        <taxon>Lecanoromycetes</taxon>
        <taxon>OSLEUM clade</taxon>
        <taxon>Lecanoromycetidae</taxon>
        <taxon>Lecanorales</taxon>
        <taxon>Lecanorineae</taxon>
        <taxon>Parmeliaceae</taxon>
        <taxon>Letharia</taxon>
    </lineage>
</organism>
<dbReference type="GeneID" id="59284125"/>
<name>A0A8H6G276_9LECA</name>
<gene>
    <name evidence="1" type="ORF">HO173_002452</name>
</gene>
<reference evidence="1 2" key="1">
    <citation type="journal article" date="2020" name="Genomics">
        <title>Complete, high-quality genomes from long-read metagenomic sequencing of two wolf lichen thalli reveals enigmatic genome architecture.</title>
        <authorList>
            <person name="McKenzie S.K."/>
            <person name="Walston R.F."/>
            <person name="Allen J.L."/>
        </authorList>
    </citation>
    <scope>NUCLEOTIDE SEQUENCE [LARGE SCALE GENOMIC DNA]</scope>
    <source>
        <strain evidence="1">WasteWater2</strain>
    </source>
</reference>
<dbReference type="RefSeq" id="XP_037168478.1">
    <property type="nucleotide sequence ID" value="XM_037304385.1"/>
</dbReference>
<dbReference type="AlphaFoldDB" id="A0A8H6G276"/>
<dbReference type="Proteomes" id="UP000578531">
    <property type="component" value="Unassembled WGS sequence"/>
</dbReference>
<proteinExistence type="predicted"/>
<sequence length="106" mass="11639">MILCNDEGITAANILAPECILNQGAGFLLQVAKPSSRSAKWISTSYQTNTKDIKDMMGKSKPLGKELVNCTADGLFLDDKDAHMLIHDARMRFSGSLVRLGRVDRI</sequence>
<comment type="caution">
    <text evidence="1">The sequence shown here is derived from an EMBL/GenBank/DDBJ whole genome shotgun (WGS) entry which is preliminary data.</text>
</comment>